<sequence length="76" mass="8264">MNDPTRAERRLTRYQYAYLKTRRQEGGSSGGDDAVLTEDDDAKDAGGIGVIDGRFGFGGTSIKFLVVLDVHNQLTA</sequence>
<gene>
    <name evidence="1" type="ORF">EST38_g10308</name>
</gene>
<dbReference type="AlphaFoldDB" id="A0A4Q2DAY5"/>
<accession>A0A4Q2DAY5</accession>
<protein>
    <submittedName>
        <fullName evidence="1">Uncharacterized protein</fullName>
    </submittedName>
</protein>
<dbReference type="Proteomes" id="UP000290288">
    <property type="component" value="Unassembled WGS sequence"/>
</dbReference>
<keyword evidence="2" id="KW-1185">Reference proteome</keyword>
<evidence type="ECO:0000313" key="1">
    <source>
        <dbReference type="EMBL" id="RXW15545.1"/>
    </source>
</evidence>
<dbReference type="EMBL" id="SDEE01000540">
    <property type="protein sequence ID" value="RXW15545.1"/>
    <property type="molecule type" value="Genomic_DNA"/>
</dbReference>
<organism evidence="1 2">
    <name type="scientific">Candolleomyces aberdarensis</name>
    <dbReference type="NCBI Taxonomy" id="2316362"/>
    <lineage>
        <taxon>Eukaryota</taxon>
        <taxon>Fungi</taxon>
        <taxon>Dikarya</taxon>
        <taxon>Basidiomycota</taxon>
        <taxon>Agaricomycotina</taxon>
        <taxon>Agaricomycetes</taxon>
        <taxon>Agaricomycetidae</taxon>
        <taxon>Agaricales</taxon>
        <taxon>Agaricineae</taxon>
        <taxon>Psathyrellaceae</taxon>
        <taxon>Candolleomyces</taxon>
    </lineage>
</organism>
<proteinExistence type="predicted"/>
<comment type="caution">
    <text evidence="1">The sequence shown here is derived from an EMBL/GenBank/DDBJ whole genome shotgun (WGS) entry which is preliminary data.</text>
</comment>
<name>A0A4Q2DAY5_9AGAR</name>
<evidence type="ECO:0000313" key="2">
    <source>
        <dbReference type="Proteomes" id="UP000290288"/>
    </source>
</evidence>
<reference evidence="1 2" key="1">
    <citation type="submission" date="2019-01" db="EMBL/GenBank/DDBJ databases">
        <title>Draft genome sequence of Psathyrella aberdarensis IHI B618.</title>
        <authorList>
            <person name="Buettner E."/>
            <person name="Kellner H."/>
        </authorList>
    </citation>
    <scope>NUCLEOTIDE SEQUENCE [LARGE SCALE GENOMIC DNA]</scope>
    <source>
        <strain evidence="1 2">IHI B618</strain>
    </source>
</reference>